<dbReference type="EMBL" id="BK015041">
    <property type="protein sequence ID" value="DAD88511.1"/>
    <property type="molecule type" value="Genomic_DNA"/>
</dbReference>
<accession>A0A8S5N2D0</accession>
<protein>
    <submittedName>
        <fullName evidence="1">Uncharacterized protein</fullName>
    </submittedName>
</protein>
<organism evidence="1">
    <name type="scientific">Podoviridae sp. cttxo15</name>
    <dbReference type="NCBI Taxonomy" id="2826584"/>
    <lineage>
        <taxon>Viruses</taxon>
        <taxon>Duplodnaviria</taxon>
        <taxon>Heunggongvirae</taxon>
        <taxon>Uroviricota</taxon>
        <taxon>Caudoviricetes</taxon>
    </lineage>
</organism>
<proteinExistence type="predicted"/>
<reference evidence="1" key="1">
    <citation type="journal article" date="2021" name="Proc. Natl. Acad. Sci. U.S.A.">
        <title>A Catalog of Tens of Thousands of Viruses from Human Metagenomes Reveals Hidden Associations with Chronic Diseases.</title>
        <authorList>
            <person name="Tisza M.J."/>
            <person name="Buck C.B."/>
        </authorList>
    </citation>
    <scope>NUCLEOTIDE SEQUENCE</scope>
    <source>
        <strain evidence="1">Cttxo15</strain>
    </source>
</reference>
<evidence type="ECO:0000313" key="1">
    <source>
        <dbReference type="EMBL" id="DAD88511.1"/>
    </source>
</evidence>
<name>A0A8S5N2D0_9CAUD</name>
<sequence>MEQKVGSAFIEIEAKLDQLEGRLSTEIKGIAEKGGQNFTSSFTQAL</sequence>